<evidence type="ECO:0000313" key="3">
    <source>
        <dbReference type="Proteomes" id="UP000507470"/>
    </source>
</evidence>
<name>A0A6J8BLA8_MYTCO</name>
<dbReference type="Proteomes" id="UP000507470">
    <property type="component" value="Unassembled WGS sequence"/>
</dbReference>
<feature type="region of interest" description="Disordered" evidence="1">
    <location>
        <begin position="108"/>
        <end position="134"/>
    </location>
</feature>
<evidence type="ECO:0000256" key="1">
    <source>
        <dbReference type="SAM" id="MobiDB-lite"/>
    </source>
</evidence>
<dbReference type="AlphaFoldDB" id="A0A6J8BLA8"/>
<reference evidence="2 3" key="1">
    <citation type="submission" date="2020-06" db="EMBL/GenBank/DDBJ databases">
        <authorList>
            <person name="Li R."/>
            <person name="Bekaert M."/>
        </authorList>
    </citation>
    <scope>NUCLEOTIDE SEQUENCE [LARGE SCALE GENOMIC DNA]</scope>
    <source>
        <strain evidence="3">wild</strain>
    </source>
</reference>
<accession>A0A6J8BLA8</accession>
<gene>
    <name evidence="2" type="ORF">MCOR_20180</name>
</gene>
<feature type="compositionally biased region" description="Polar residues" evidence="1">
    <location>
        <begin position="124"/>
        <end position="133"/>
    </location>
</feature>
<dbReference type="EMBL" id="CACVKT020003588">
    <property type="protein sequence ID" value="CAC5384553.1"/>
    <property type="molecule type" value="Genomic_DNA"/>
</dbReference>
<sequence>MLKEHQINIRDEQMNDSTIRYWRDKVSSKIKPRKHDVPSSPFHNMLFSNFDMLKIKRASPKKKSDPVEVSTDFNTESEDEFMMYAVVEEPHQDIQPDDVIKADDEIASDHTEEQSDFEEGGSFPQESGCSEQETSLDDLVHDLAADASHNVRTDDDIMEVDKIDDGEKKDFTSEPQPRRSIRTNTSTATAKFNDFVVPPVSKSAQPKWMVCVDYLRTEASSRIFINMADEVSRAMLKLITKTDD</sequence>
<protein>
    <submittedName>
        <fullName evidence="2">Uncharacterized protein</fullName>
    </submittedName>
</protein>
<organism evidence="2 3">
    <name type="scientific">Mytilus coruscus</name>
    <name type="common">Sea mussel</name>
    <dbReference type="NCBI Taxonomy" id="42192"/>
    <lineage>
        <taxon>Eukaryota</taxon>
        <taxon>Metazoa</taxon>
        <taxon>Spiralia</taxon>
        <taxon>Lophotrochozoa</taxon>
        <taxon>Mollusca</taxon>
        <taxon>Bivalvia</taxon>
        <taxon>Autobranchia</taxon>
        <taxon>Pteriomorphia</taxon>
        <taxon>Mytilida</taxon>
        <taxon>Mytiloidea</taxon>
        <taxon>Mytilidae</taxon>
        <taxon>Mytilinae</taxon>
        <taxon>Mytilus</taxon>
    </lineage>
</organism>
<keyword evidence="3" id="KW-1185">Reference proteome</keyword>
<evidence type="ECO:0000313" key="2">
    <source>
        <dbReference type="EMBL" id="CAC5384553.1"/>
    </source>
</evidence>
<proteinExistence type="predicted"/>